<dbReference type="Proteomes" id="UP000611500">
    <property type="component" value="Unassembled WGS sequence"/>
</dbReference>
<dbReference type="Gene3D" id="3.40.50.1240">
    <property type="entry name" value="Phosphoglycerate mutase-like"/>
    <property type="match status" value="1"/>
</dbReference>
<comment type="caution">
    <text evidence="2">The sequence shown here is derived from an EMBL/GenBank/DDBJ whole genome shotgun (WGS) entry which is preliminary data.</text>
</comment>
<dbReference type="Pfam" id="PF00300">
    <property type="entry name" value="His_Phos_1"/>
    <property type="match status" value="1"/>
</dbReference>
<dbReference type="CDD" id="cd07067">
    <property type="entry name" value="HP_PGM_like"/>
    <property type="match status" value="1"/>
</dbReference>
<dbReference type="RefSeq" id="WP_028094111.1">
    <property type="nucleotide sequence ID" value="NZ_BNAP01000017.1"/>
</dbReference>
<proteinExistence type="predicted"/>
<accession>A0A8J3H998</accession>
<feature type="binding site" evidence="1">
    <location>
        <position position="59"/>
    </location>
    <ligand>
        <name>substrate</name>
    </ligand>
</feature>
<dbReference type="PANTHER" id="PTHR47623">
    <property type="entry name" value="OS09G0287300 PROTEIN"/>
    <property type="match status" value="1"/>
</dbReference>
<reference evidence="2" key="2">
    <citation type="submission" date="2020-09" db="EMBL/GenBank/DDBJ databases">
        <authorList>
            <person name="Sun Q."/>
            <person name="Zhou Y."/>
        </authorList>
    </citation>
    <scope>NUCLEOTIDE SEQUENCE</scope>
    <source>
        <strain evidence="2">CGMCC 1.7081</strain>
    </source>
</reference>
<dbReference type="InterPro" id="IPR029033">
    <property type="entry name" value="His_PPase_superfam"/>
</dbReference>
<dbReference type="SUPFAM" id="SSF53254">
    <property type="entry name" value="Phosphoglycerate mutase-like"/>
    <property type="match status" value="1"/>
</dbReference>
<sequence>MTRRLILTRHAKSAWDNPELSDPDRPLNKRGKRAAEALGDWLRRKGYVPDQVLTSSARRTQDTYARMGFDLPAEVSEHLYLVTANQILRLLSQAKGNTVLLVGHNPGLGQFAAEILPEPPDHPKFASYPTGATLVVDFDIDDWSRIAWRGATVVDFIVPRELTEA</sequence>
<organism evidence="2 3">
    <name type="scientific">Pseudodonghicola xiamenensis</name>
    <dbReference type="NCBI Taxonomy" id="337702"/>
    <lineage>
        <taxon>Bacteria</taxon>
        <taxon>Pseudomonadati</taxon>
        <taxon>Pseudomonadota</taxon>
        <taxon>Alphaproteobacteria</taxon>
        <taxon>Rhodobacterales</taxon>
        <taxon>Paracoccaceae</taxon>
        <taxon>Pseudodonghicola</taxon>
    </lineage>
</organism>
<dbReference type="AlphaFoldDB" id="A0A8J3H998"/>
<name>A0A8J3H998_9RHOB</name>
<dbReference type="InterPro" id="IPR013078">
    <property type="entry name" value="His_Pase_superF_clade-1"/>
</dbReference>
<reference evidence="2" key="1">
    <citation type="journal article" date="2014" name="Int. J. Syst. Evol. Microbiol.">
        <title>Complete genome sequence of Corynebacterium casei LMG S-19264T (=DSM 44701T), isolated from a smear-ripened cheese.</title>
        <authorList>
            <consortium name="US DOE Joint Genome Institute (JGI-PGF)"/>
            <person name="Walter F."/>
            <person name="Albersmeier A."/>
            <person name="Kalinowski J."/>
            <person name="Ruckert C."/>
        </authorList>
    </citation>
    <scope>NUCLEOTIDE SEQUENCE</scope>
    <source>
        <strain evidence="2">CGMCC 1.7081</strain>
    </source>
</reference>
<protein>
    <submittedName>
        <fullName evidence="2">Phosphoglycerate mutase</fullName>
    </submittedName>
</protein>
<dbReference type="EMBL" id="BNAP01000017">
    <property type="protein sequence ID" value="GHG96717.1"/>
    <property type="molecule type" value="Genomic_DNA"/>
</dbReference>
<evidence type="ECO:0000256" key="1">
    <source>
        <dbReference type="PIRSR" id="PIRSR613078-2"/>
    </source>
</evidence>
<gene>
    <name evidence="2" type="ORF">GCM10010961_31170</name>
</gene>
<dbReference type="PANTHER" id="PTHR47623:SF1">
    <property type="entry name" value="OS09G0287300 PROTEIN"/>
    <property type="match status" value="1"/>
</dbReference>
<dbReference type="SMART" id="SM00855">
    <property type="entry name" value="PGAM"/>
    <property type="match status" value="1"/>
</dbReference>
<evidence type="ECO:0000313" key="2">
    <source>
        <dbReference type="EMBL" id="GHG96717.1"/>
    </source>
</evidence>
<evidence type="ECO:0000313" key="3">
    <source>
        <dbReference type="Proteomes" id="UP000611500"/>
    </source>
</evidence>
<keyword evidence="3" id="KW-1185">Reference proteome</keyword>